<dbReference type="Proteomes" id="UP000093501">
    <property type="component" value="Unassembled WGS sequence"/>
</dbReference>
<dbReference type="CDD" id="cd06267">
    <property type="entry name" value="PBP1_LacI_sugar_binding-like"/>
    <property type="match status" value="1"/>
</dbReference>
<organism evidence="1 2">
    <name type="scientific">Tessaracoccus lapidicaptus</name>
    <dbReference type="NCBI Taxonomy" id="1427523"/>
    <lineage>
        <taxon>Bacteria</taxon>
        <taxon>Bacillati</taxon>
        <taxon>Actinomycetota</taxon>
        <taxon>Actinomycetes</taxon>
        <taxon>Propionibacteriales</taxon>
        <taxon>Propionibacteriaceae</taxon>
        <taxon>Tessaracoccus</taxon>
    </lineage>
</organism>
<dbReference type="Gene3D" id="1.10.260.40">
    <property type="entry name" value="lambda repressor-like DNA-binding domains"/>
    <property type="match status" value="1"/>
</dbReference>
<dbReference type="CDD" id="cd01392">
    <property type="entry name" value="HTH_LacI"/>
    <property type="match status" value="1"/>
</dbReference>
<reference evidence="2" key="1">
    <citation type="submission" date="2016-07" db="EMBL/GenBank/DDBJ databases">
        <authorList>
            <person name="Florea S."/>
            <person name="Webb J.S."/>
            <person name="Jaromczyk J."/>
            <person name="Schardl C.L."/>
        </authorList>
    </citation>
    <scope>NUCLEOTIDE SEQUENCE [LARGE SCALE GENOMIC DNA]</scope>
    <source>
        <strain evidence="2">IPBSL-7</strain>
    </source>
</reference>
<dbReference type="GO" id="GO:0000976">
    <property type="term" value="F:transcription cis-regulatory region binding"/>
    <property type="evidence" value="ECO:0007669"/>
    <property type="project" value="TreeGrafter"/>
</dbReference>
<keyword evidence="2" id="KW-1185">Reference proteome</keyword>
<evidence type="ECO:0000313" key="2">
    <source>
        <dbReference type="Proteomes" id="UP000093501"/>
    </source>
</evidence>
<dbReference type="PANTHER" id="PTHR30146">
    <property type="entry name" value="LACI-RELATED TRANSCRIPTIONAL REPRESSOR"/>
    <property type="match status" value="1"/>
</dbReference>
<comment type="caution">
    <text evidence="1">The sequence shown here is derived from an EMBL/GenBank/DDBJ whole genome shotgun (WGS) entry which is preliminary data.</text>
</comment>
<dbReference type="Pfam" id="PF00356">
    <property type="entry name" value="LacI"/>
    <property type="match status" value="1"/>
</dbReference>
<dbReference type="PROSITE" id="PS50932">
    <property type="entry name" value="HTH_LACI_2"/>
    <property type="match status" value="1"/>
</dbReference>
<dbReference type="SMART" id="SM00354">
    <property type="entry name" value="HTH_LACI"/>
    <property type="match status" value="1"/>
</dbReference>
<dbReference type="SUPFAM" id="SSF53822">
    <property type="entry name" value="Periplasmic binding protein-like I"/>
    <property type="match status" value="1"/>
</dbReference>
<dbReference type="RefSeq" id="WP_068749912.1">
    <property type="nucleotide sequence ID" value="NZ_LR214441.1"/>
</dbReference>
<dbReference type="SUPFAM" id="SSF47413">
    <property type="entry name" value="lambda repressor-like DNA-binding domains"/>
    <property type="match status" value="1"/>
</dbReference>
<protein>
    <submittedName>
        <fullName evidence="1">Uncharacterized protein</fullName>
    </submittedName>
</protein>
<dbReference type="AlphaFoldDB" id="A0A1C0ARH1"/>
<name>A0A1C0ARH1_9ACTN</name>
<evidence type="ECO:0000313" key="1">
    <source>
        <dbReference type="EMBL" id="OCL36941.1"/>
    </source>
</evidence>
<dbReference type="GO" id="GO:0003700">
    <property type="term" value="F:DNA-binding transcription factor activity"/>
    <property type="evidence" value="ECO:0007669"/>
    <property type="project" value="TreeGrafter"/>
</dbReference>
<accession>A0A1C0ARH1</accession>
<dbReference type="Pfam" id="PF13377">
    <property type="entry name" value="Peripla_BP_3"/>
    <property type="match status" value="1"/>
</dbReference>
<dbReference type="EMBL" id="MBQD01000004">
    <property type="protein sequence ID" value="OCL36941.1"/>
    <property type="molecule type" value="Genomic_DNA"/>
</dbReference>
<dbReference type="Gene3D" id="3.40.50.2300">
    <property type="match status" value="2"/>
</dbReference>
<sequence length="335" mass="35358">MSSGAVRTTRGATRDDVARLAGVSSAVVSYVVNNGPRPVAEATRQRVLDAIDKLGYRPNAAARSLIMGRSDLVGLVVPDVRNPYFAALAQAVEVEARAAGVNLVLAQGSTGHLAELVESLSGHLVAGIITAAVPEPAAVEVILRNKITMVRLSLVPPDIDATSVLPDFYEGGREAVRHLIEVHGHRRIALVAGSDTPDSHTVVDDRERAWRDVLAEEGLPRDAIIRVNWSSAGGRQAAERLVRDFPDCTAVFAMSDQQAIGLIAGLHGLGRSVPDDIAITSFDGSPEAEFTIPPLTTASVPMAAMAKAAVRQLLHPGGKGQVFKPELIVRTSCGC</sequence>
<dbReference type="InterPro" id="IPR046335">
    <property type="entry name" value="LacI/GalR-like_sensor"/>
</dbReference>
<dbReference type="PANTHER" id="PTHR30146:SF109">
    <property type="entry name" value="HTH-TYPE TRANSCRIPTIONAL REGULATOR GALS"/>
    <property type="match status" value="1"/>
</dbReference>
<gene>
    <name evidence="1" type="ORF">BCR15_12735</name>
</gene>
<proteinExistence type="predicted"/>
<dbReference type="InterPro" id="IPR010982">
    <property type="entry name" value="Lambda_DNA-bd_dom_sf"/>
</dbReference>
<dbReference type="InterPro" id="IPR000843">
    <property type="entry name" value="HTH_LacI"/>
</dbReference>
<dbReference type="InterPro" id="IPR028082">
    <property type="entry name" value="Peripla_BP_I"/>
</dbReference>